<protein>
    <submittedName>
        <fullName evidence="9">RagB/SusD family nutrient uptake outer membrane protein</fullName>
    </submittedName>
</protein>
<name>A0A934KXI5_9FLAO</name>
<keyword evidence="4" id="KW-0472">Membrane</keyword>
<evidence type="ECO:0000313" key="9">
    <source>
        <dbReference type="EMBL" id="MBJ7881125.1"/>
    </source>
</evidence>
<accession>A0A934KXI5</accession>
<comment type="similarity">
    <text evidence="2">Belongs to the SusD family.</text>
</comment>
<dbReference type="EMBL" id="JAEHJZ010000025">
    <property type="protein sequence ID" value="MBJ7881125.1"/>
    <property type="molecule type" value="Genomic_DNA"/>
</dbReference>
<keyword evidence="10" id="KW-1185">Reference proteome</keyword>
<keyword evidence="5" id="KW-0998">Cell outer membrane</keyword>
<dbReference type="SUPFAM" id="SSF48452">
    <property type="entry name" value="TPR-like"/>
    <property type="match status" value="1"/>
</dbReference>
<evidence type="ECO:0000313" key="10">
    <source>
        <dbReference type="Proteomes" id="UP000662373"/>
    </source>
</evidence>
<dbReference type="PROSITE" id="PS51257">
    <property type="entry name" value="PROKAR_LIPOPROTEIN"/>
    <property type="match status" value="1"/>
</dbReference>
<dbReference type="CDD" id="cd08977">
    <property type="entry name" value="SusD"/>
    <property type="match status" value="1"/>
</dbReference>
<dbReference type="AlphaFoldDB" id="A0A934KXI5"/>
<dbReference type="GO" id="GO:0009279">
    <property type="term" value="C:cell outer membrane"/>
    <property type="evidence" value="ECO:0007669"/>
    <property type="project" value="UniProtKB-SubCell"/>
</dbReference>
<reference evidence="9 10" key="1">
    <citation type="submission" date="2020-09" db="EMBL/GenBank/DDBJ databases">
        <title>Draft genome of Gelidibacter salicanalis PAMC21136.</title>
        <authorList>
            <person name="Park H."/>
        </authorList>
    </citation>
    <scope>NUCLEOTIDE SEQUENCE [LARGE SCALE GENOMIC DNA]</scope>
    <source>
        <strain evidence="9 10">PAMC21136</strain>
    </source>
</reference>
<comment type="subcellular location">
    <subcellularLocation>
        <location evidence="1">Cell outer membrane</location>
    </subcellularLocation>
</comment>
<evidence type="ECO:0000259" key="8">
    <source>
        <dbReference type="Pfam" id="PF14322"/>
    </source>
</evidence>
<dbReference type="Pfam" id="PF07980">
    <property type="entry name" value="SusD_RagB"/>
    <property type="match status" value="1"/>
</dbReference>
<organism evidence="9 10">
    <name type="scientific">Gelidibacter salicanalis</name>
    <dbReference type="NCBI Taxonomy" id="291193"/>
    <lineage>
        <taxon>Bacteria</taxon>
        <taxon>Pseudomonadati</taxon>
        <taxon>Bacteroidota</taxon>
        <taxon>Flavobacteriia</taxon>
        <taxon>Flavobacteriales</taxon>
        <taxon>Flavobacteriaceae</taxon>
        <taxon>Gelidibacter</taxon>
    </lineage>
</organism>
<evidence type="ECO:0000256" key="2">
    <source>
        <dbReference type="ARBA" id="ARBA00006275"/>
    </source>
</evidence>
<comment type="caution">
    <text evidence="9">The sequence shown here is derived from an EMBL/GenBank/DDBJ whole genome shotgun (WGS) entry which is preliminary data.</text>
</comment>
<keyword evidence="3" id="KW-0732">Signal</keyword>
<evidence type="ECO:0000259" key="7">
    <source>
        <dbReference type="Pfam" id="PF07980"/>
    </source>
</evidence>
<dbReference type="Gene3D" id="1.25.40.390">
    <property type="match status" value="1"/>
</dbReference>
<dbReference type="Proteomes" id="UP000662373">
    <property type="component" value="Unassembled WGS sequence"/>
</dbReference>
<feature type="domain" description="SusD-like N-terminal" evidence="8">
    <location>
        <begin position="100"/>
        <end position="220"/>
    </location>
</feature>
<dbReference type="InterPro" id="IPR011990">
    <property type="entry name" value="TPR-like_helical_dom_sf"/>
</dbReference>
<sequence>MKINIKKISLLLATLIVIVGCDEDYLEVDSRDDIEFEDSGEVVTPEEMVTGVYGRFTGFSYAFSYLGVSEIISDNSDKGSSPGDTGGDKNLLDDLTHTTSSSSIRAMWEEWYKSIGRATIAIDYTQNYENYDANLKSRLIGEAKFLRALHYFWLVRSFGDVPIQEVDLVERAPESEVYAYIINDLQDAISALPVKSSYAPKDVGRATKGSAQGLLAKVYLYQENWQAAYDAANEVIASNQYDLHPNYAEIWRASTENGMESLFEIQGRGETINHGIQQYSQTQGARGSTGWGWGFNTPSENLLNAFDAAGDDVRRDATIIFRGETLWDGRVVGETENPMYNEKAYSSLNVGDGDGDKNIRVLRYAEILLIQAEAATHINQDAATPLNLVRERVGLAPIAAPTVQQIWNERRLELAMEHDRWFDLNRTGQAAAAMAADGKTFVNGKHELFPIPNDQLIQTPEMVQNPGW</sequence>
<evidence type="ECO:0000256" key="5">
    <source>
        <dbReference type="ARBA" id="ARBA00023237"/>
    </source>
</evidence>
<dbReference type="InterPro" id="IPR012944">
    <property type="entry name" value="SusD_RagB_dom"/>
</dbReference>
<evidence type="ECO:0000256" key="4">
    <source>
        <dbReference type="ARBA" id="ARBA00023136"/>
    </source>
</evidence>
<dbReference type="RefSeq" id="WP_199599273.1">
    <property type="nucleotide sequence ID" value="NZ_JAEHJZ010000025.1"/>
</dbReference>
<proteinExistence type="inferred from homology"/>
<dbReference type="Pfam" id="PF14322">
    <property type="entry name" value="SusD-like_3"/>
    <property type="match status" value="1"/>
</dbReference>
<evidence type="ECO:0000256" key="3">
    <source>
        <dbReference type="ARBA" id="ARBA00022729"/>
    </source>
</evidence>
<evidence type="ECO:0000256" key="1">
    <source>
        <dbReference type="ARBA" id="ARBA00004442"/>
    </source>
</evidence>
<evidence type="ECO:0000256" key="6">
    <source>
        <dbReference type="SAM" id="MobiDB-lite"/>
    </source>
</evidence>
<dbReference type="InterPro" id="IPR033985">
    <property type="entry name" value="SusD-like_N"/>
</dbReference>
<gene>
    <name evidence="9" type="ORF">JEM65_10765</name>
</gene>
<feature type="region of interest" description="Disordered" evidence="6">
    <location>
        <begin position="75"/>
        <end position="94"/>
    </location>
</feature>
<feature type="domain" description="RagB/SusD" evidence="7">
    <location>
        <begin position="260"/>
        <end position="468"/>
    </location>
</feature>